<dbReference type="AlphaFoldDB" id="K6YM40"/>
<dbReference type="InterPro" id="IPR014825">
    <property type="entry name" value="DNA_alkylation"/>
</dbReference>
<proteinExistence type="predicted"/>
<dbReference type="Pfam" id="PF08713">
    <property type="entry name" value="DNA_alkylation"/>
    <property type="match status" value="1"/>
</dbReference>
<organism evidence="1 2">
    <name type="scientific">Paraglaciecola arctica BSs20135</name>
    <dbReference type="NCBI Taxonomy" id="493475"/>
    <lineage>
        <taxon>Bacteria</taxon>
        <taxon>Pseudomonadati</taxon>
        <taxon>Pseudomonadota</taxon>
        <taxon>Gammaproteobacteria</taxon>
        <taxon>Alteromonadales</taxon>
        <taxon>Alteromonadaceae</taxon>
        <taxon>Paraglaciecola</taxon>
    </lineage>
</organism>
<reference evidence="1 2" key="1">
    <citation type="journal article" date="2017" name="Antonie Van Leeuwenhoek">
        <title>Rhizobium rhizosphaerae sp. nov., a novel species isolated from rice rhizosphere.</title>
        <authorList>
            <person name="Zhao J.J."/>
            <person name="Zhang J."/>
            <person name="Zhang R.J."/>
            <person name="Zhang C.W."/>
            <person name="Yin H.Q."/>
            <person name="Zhang X.X."/>
        </authorList>
    </citation>
    <scope>NUCLEOTIDE SEQUENCE [LARGE SCALE GENOMIC DNA]</scope>
    <source>
        <strain evidence="1 2">BSs20135</strain>
    </source>
</reference>
<gene>
    <name evidence="1" type="ORF">GARC_0732</name>
</gene>
<name>K6YM40_9ALTE</name>
<dbReference type="Gene3D" id="2.60.40.10">
    <property type="entry name" value="Immunoglobulins"/>
    <property type="match status" value="1"/>
</dbReference>
<evidence type="ECO:0000313" key="1">
    <source>
        <dbReference type="EMBL" id="GAC17713.1"/>
    </source>
</evidence>
<evidence type="ECO:0000313" key="2">
    <source>
        <dbReference type="Proteomes" id="UP000006327"/>
    </source>
</evidence>
<protein>
    <recommendedName>
        <fullName evidence="3">DNA alkylation repair protein</fullName>
    </recommendedName>
</protein>
<dbReference type="RefSeq" id="WP_007616778.1">
    <property type="nucleotide sequence ID" value="NZ_BAEO01000010.1"/>
</dbReference>
<accession>K6YM40</accession>
<sequence>MAESLKNKYPIEVAEKISKMIFEVHPRFDPQGFVSHVRQGYDQLELMDRGRKIAAALKVFLPDDFEKAVTILLASMEPPVEHDENNSLASFIFMPHTIYVTDNGLDNFDISMQAHYQLTQRFTSEFAIRPFIQRYPEKCLALLAKWATDSNEHVRRLVSEGTRPRLPWASRLPEFIQDPSPVIELLELLKDDTELYVRRSVANNLNDIGKDHPELLADIATKWLKGASKNREWLVKHALRSAIKRGEQGALQALGYGSKADVKIQNVAITPEKAKMGASVQISFELVNQAHNTAALMVDFSIHFIKANGKANPKVFKLKAVELEPNESLKFSKKVSLKPMTTRTLYPGLHKVEVIINGQNMLIGDFDLRQ</sequence>
<keyword evidence="2" id="KW-1185">Reference proteome</keyword>
<dbReference type="Proteomes" id="UP000006327">
    <property type="component" value="Unassembled WGS sequence"/>
</dbReference>
<dbReference type="Gene3D" id="1.25.40.290">
    <property type="entry name" value="ARM repeat domains"/>
    <property type="match status" value="1"/>
</dbReference>
<dbReference type="eggNOG" id="COG4335">
    <property type="taxonomic scope" value="Bacteria"/>
</dbReference>
<dbReference type="InterPro" id="IPR013783">
    <property type="entry name" value="Ig-like_fold"/>
</dbReference>
<dbReference type="SUPFAM" id="SSF48371">
    <property type="entry name" value="ARM repeat"/>
    <property type="match status" value="1"/>
</dbReference>
<evidence type="ECO:0008006" key="3">
    <source>
        <dbReference type="Google" id="ProtNLM"/>
    </source>
</evidence>
<dbReference type="OrthoDB" id="9797162at2"/>
<dbReference type="InterPro" id="IPR016024">
    <property type="entry name" value="ARM-type_fold"/>
</dbReference>
<dbReference type="EMBL" id="BAEO01000010">
    <property type="protein sequence ID" value="GAC17713.1"/>
    <property type="molecule type" value="Genomic_DNA"/>
</dbReference>
<comment type="caution">
    <text evidence="1">The sequence shown here is derived from an EMBL/GenBank/DDBJ whole genome shotgun (WGS) entry which is preliminary data.</text>
</comment>